<evidence type="ECO:0000313" key="2">
    <source>
        <dbReference type="Proteomes" id="UP000821865"/>
    </source>
</evidence>
<dbReference type="Proteomes" id="UP000821865">
    <property type="component" value="Chromosome 3"/>
</dbReference>
<protein>
    <submittedName>
        <fullName evidence="1">Uncharacterized protein</fullName>
    </submittedName>
</protein>
<accession>A0ACB8D376</accession>
<dbReference type="EMBL" id="CM023472">
    <property type="protein sequence ID" value="KAH7958867.1"/>
    <property type="molecule type" value="Genomic_DNA"/>
</dbReference>
<comment type="caution">
    <text evidence="1">The sequence shown here is derived from an EMBL/GenBank/DDBJ whole genome shotgun (WGS) entry which is preliminary data.</text>
</comment>
<keyword evidence="2" id="KW-1185">Reference proteome</keyword>
<proteinExistence type="predicted"/>
<name>A0ACB8D376_DERSI</name>
<organism evidence="1 2">
    <name type="scientific">Dermacentor silvarum</name>
    <name type="common">Tick</name>
    <dbReference type="NCBI Taxonomy" id="543639"/>
    <lineage>
        <taxon>Eukaryota</taxon>
        <taxon>Metazoa</taxon>
        <taxon>Ecdysozoa</taxon>
        <taxon>Arthropoda</taxon>
        <taxon>Chelicerata</taxon>
        <taxon>Arachnida</taxon>
        <taxon>Acari</taxon>
        <taxon>Parasitiformes</taxon>
        <taxon>Ixodida</taxon>
        <taxon>Ixodoidea</taxon>
        <taxon>Ixodidae</taxon>
        <taxon>Rhipicephalinae</taxon>
        <taxon>Dermacentor</taxon>
    </lineage>
</organism>
<evidence type="ECO:0000313" key="1">
    <source>
        <dbReference type="EMBL" id="KAH7958867.1"/>
    </source>
</evidence>
<reference evidence="1" key="1">
    <citation type="submission" date="2020-05" db="EMBL/GenBank/DDBJ databases">
        <title>Large-scale comparative analyses of tick genomes elucidate their genetic diversity and vector capacities.</title>
        <authorList>
            <person name="Jia N."/>
            <person name="Wang J."/>
            <person name="Shi W."/>
            <person name="Du L."/>
            <person name="Sun Y."/>
            <person name="Zhan W."/>
            <person name="Jiang J."/>
            <person name="Wang Q."/>
            <person name="Zhang B."/>
            <person name="Ji P."/>
            <person name="Sakyi L.B."/>
            <person name="Cui X."/>
            <person name="Yuan T."/>
            <person name="Jiang B."/>
            <person name="Yang W."/>
            <person name="Lam T.T.-Y."/>
            <person name="Chang Q."/>
            <person name="Ding S."/>
            <person name="Wang X."/>
            <person name="Zhu J."/>
            <person name="Ruan X."/>
            <person name="Zhao L."/>
            <person name="Wei J."/>
            <person name="Que T."/>
            <person name="Du C."/>
            <person name="Cheng J."/>
            <person name="Dai P."/>
            <person name="Han X."/>
            <person name="Huang E."/>
            <person name="Gao Y."/>
            <person name="Liu J."/>
            <person name="Shao H."/>
            <person name="Ye R."/>
            <person name="Li L."/>
            <person name="Wei W."/>
            <person name="Wang X."/>
            <person name="Wang C."/>
            <person name="Yang T."/>
            <person name="Huo Q."/>
            <person name="Li W."/>
            <person name="Guo W."/>
            <person name="Chen H."/>
            <person name="Zhou L."/>
            <person name="Ni X."/>
            <person name="Tian J."/>
            <person name="Zhou Y."/>
            <person name="Sheng Y."/>
            <person name="Liu T."/>
            <person name="Pan Y."/>
            <person name="Xia L."/>
            <person name="Li J."/>
            <person name="Zhao F."/>
            <person name="Cao W."/>
        </authorList>
    </citation>
    <scope>NUCLEOTIDE SEQUENCE</scope>
    <source>
        <strain evidence="1">Dsil-2018</strain>
    </source>
</reference>
<gene>
    <name evidence="1" type="ORF">HPB49_006090</name>
</gene>
<sequence length="267" mass="27097">MMRTVFMCKQDVVVEGSTKTVAVVQAVDTNAVAEAIVASAVAKASNTVAVDWGGVIGSEGWCSVCDSGDSWGVVEGGSGNSWGGMNGSESWGSVGDGGHSWGRSQNRGRLEHLGDSWSGESCNRWSRLEGGEAGHSWSSGHRCNSWGGGDNWGGLVGGHAGHSWGSGNGGNWSGGIGSDSWCRVDSSDSWGSVNGGQCWSSMVGRDGSSKSWGGNGVAGGWSISKAMADTEAGEARIADSVAKPVAGQADTVAEIVTTMQETSKGAG</sequence>